<protein>
    <recommendedName>
        <fullName evidence="3">RRM domain-containing protein</fullName>
    </recommendedName>
</protein>
<comment type="caution">
    <text evidence="4">The sequence shown here is derived from an EMBL/GenBank/DDBJ whole genome shotgun (WGS) entry which is preliminary data.</text>
</comment>
<dbReference type="Proteomes" id="UP000663879">
    <property type="component" value="Unassembled WGS sequence"/>
</dbReference>
<name>A0A813ZLL9_9BILA</name>
<dbReference type="OrthoDB" id="439808at2759"/>
<dbReference type="Gene3D" id="3.30.70.330">
    <property type="match status" value="1"/>
</dbReference>
<dbReference type="InterPro" id="IPR000504">
    <property type="entry name" value="RRM_dom"/>
</dbReference>
<dbReference type="InterPro" id="IPR050441">
    <property type="entry name" value="RBM"/>
</dbReference>
<dbReference type="Pfam" id="PF00076">
    <property type="entry name" value="RRM_1"/>
    <property type="match status" value="1"/>
</dbReference>
<evidence type="ECO:0000313" key="5">
    <source>
        <dbReference type="Proteomes" id="UP000663879"/>
    </source>
</evidence>
<reference evidence="4" key="1">
    <citation type="submission" date="2021-02" db="EMBL/GenBank/DDBJ databases">
        <authorList>
            <person name="Nowell W R."/>
        </authorList>
    </citation>
    <scope>NUCLEOTIDE SEQUENCE</scope>
    <source>
        <strain evidence="4">Ploen Becks lab</strain>
    </source>
</reference>
<dbReference type="AlphaFoldDB" id="A0A813ZLL9"/>
<dbReference type="PANTHER" id="PTHR48034">
    <property type="entry name" value="TRANSFORMER-2 SEX-DETERMINING PROTEIN-RELATED"/>
    <property type="match status" value="1"/>
</dbReference>
<feature type="compositionally biased region" description="Basic residues" evidence="2">
    <location>
        <begin position="34"/>
        <end position="59"/>
    </location>
</feature>
<feature type="compositionally biased region" description="Polar residues" evidence="2">
    <location>
        <begin position="1"/>
        <end position="10"/>
    </location>
</feature>
<dbReference type="SUPFAM" id="SSF54928">
    <property type="entry name" value="RNA-binding domain, RBD"/>
    <property type="match status" value="1"/>
</dbReference>
<evidence type="ECO:0000256" key="1">
    <source>
        <dbReference type="PROSITE-ProRule" id="PRU00176"/>
    </source>
</evidence>
<feature type="region of interest" description="Disordered" evidence="2">
    <location>
        <begin position="1"/>
        <end position="85"/>
    </location>
</feature>
<dbReference type="SMART" id="SM00360">
    <property type="entry name" value="RRM"/>
    <property type="match status" value="1"/>
</dbReference>
<keyword evidence="1" id="KW-0694">RNA-binding</keyword>
<dbReference type="InterPro" id="IPR035979">
    <property type="entry name" value="RBD_domain_sf"/>
</dbReference>
<organism evidence="4 5">
    <name type="scientific">Brachionus calyciflorus</name>
    <dbReference type="NCBI Taxonomy" id="104777"/>
    <lineage>
        <taxon>Eukaryota</taxon>
        <taxon>Metazoa</taxon>
        <taxon>Spiralia</taxon>
        <taxon>Gnathifera</taxon>
        <taxon>Rotifera</taxon>
        <taxon>Eurotatoria</taxon>
        <taxon>Monogononta</taxon>
        <taxon>Pseudotrocha</taxon>
        <taxon>Ploima</taxon>
        <taxon>Brachionidae</taxon>
        <taxon>Brachionus</taxon>
    </lineage>
</organism>
<keyword evidence="5" id="KW-1185">Reference proteome</keyword>
<feature type="compositionally biased region" description="Basic and acidic residues" evidence="2">
    <location>
        <begin position="74"/>
        <end position="83"/>
    </location>
</feature>
<proteinExistence type="predicted"/>
<evidence type="ECO:0000259" key="3">
    <source>
        <dbReference type="PROSITE" id="PS50102"/>
    </source>
</evidence>
<dbReference type="PROSITE" id="PS50102">
    <property type="entry name" value="RRM"/>
    <property type="match status" value="1"/>
</dbReference>
<accession>A0A813ZLL9</accession>
<dbReference type="EMBL" id="CAJNOC010001914">
    <property type="protein sequence ID" value="CAF0900133.1"/>
    <property type="molecule type" value="Genomic_DNA"/>
</dbReference>
<gene>
    <name evidence="4" type="ORF">OXX778_LOCUS11357</name>
</gene>
<evidence type="ECO:0000313" key="4">
    <source>
        <dbReference type="EMBL" id="CAF0900133.1"/>
    </source>
</evidence>
<feature type="compositionally biased region" description="Basic and acidic residues" evidence="2">
    <location>
        <begin position="11"/>
        <end position="20"/>
    </location>
</feature>
<feature type="domain" description="RRM" evidence="3">
    <location>
        <begin position="88"/>
        <end position="165"/>
    </location>
</feature>
<dbReference type="InterPro" id="IPR012677">
    <property type="entry name" value="Nucleotide-bd_a/b_plait_sf"/>
</dbReference>
<sequence>MIHTDITQTLSRDHSLESNKRYSRHRNRSESRSRRSRSRSTSYHRSRSRSNRRSRHSRARTPATYSRSHRSRPNPRDDPERFNPPRNDILAVFGLDRDASENDLFNFFKKYGCKRCKVIFDKRTGKPRGFGFVYFDNIEDASRAKRATNGRRLLTRELRVDYSIGEKDYSSAKSSSYHTSYGYHSNSRPSYLSSRYDTNYSGSSYYGYS</sequence>
<dbReference type="GO" id="GO:0003723">
    <property type="term" value="F:RNA binding"/>
    <property type="evidence" value="ECO:0007669"/>
    <property type="project" value="UniProtKB-UniRule"/>
</dbReference>
<evidence type="ECO:0000256" key="2">
    <source>
        <dbReference type="SAM" id="MobiDB-lite"/>
    </source>
</evidence>